<dbReference type="Pfam" id="PF26628">
    <property type="entry name" value="DUF8202"/>
    <property type="match status" value="1"/>
</dbReference>
<gene>
    <name evidence="6" type="ORF">ACFFU9_06385</name>
</gene>
<evidence type="ECO:0000259" key="4">
    <source>
        <dbReference type="Pfam" id="PF18962"/>
    </source>
</evidence>
<dbReference type="SUPFAM" id="SSF49899">
    <property type="entry name" value="Concanavalin A-like lectins/glucanases"/>
    <property type="match status" value="1"/>
</dbReference>
<protein>
    <submittedName>
        <fullName evidence="6">T9SS type A sorting domain-containing protein</fullName>
    </submittedName>
</protein>
<dbReference type="NCBIfam" id="TIGR04183">
    <property type="entry name" value="Por_Secre_tail"/>
    <property type="match status" value="1"/>
</dbReference>
<keyword evidence="1 3" id="KW-0732">Signal</keyword>
<evidence type="ECO:0000256" key="1">
    <source>
        <dbReference type="ARBA" id="ARBA00022729"/>
    </source>
</evidence>
<evidence type="ECO:0000256" key="2">
    <source>
        <dbReference type="SAM" id="MobiDB-lite"/>
    </source>
</evidence>
<keyword evidence="7" id="KW-1185">Reference proteome</keyword>
<feature type="domain" description="DUF8202" evidence="5">
    <location>
        <begin position="254"/>
        <end position="425"/>
    </location>
</feature>
<dbReference type="InterPro" id="IPR013320">
    <property type="entry name" value="ConA-like_dom_sf"/>
</dbReference>
<dbReference type="Pfam" id="PF18962">
    <property type="entry name" value="Por_Secre_tail"/>
    <property type="match status" value="1"/>
</dbReference>
<dbReference type="Proteomes" id="UP001589585">
    <property type="component" value="Unassembled WGS sequence"/>
</dbReference>
<sequence length="1027" mass="113900">MNAIKTISVLSLLFFFNFNYSQTGPGGVGDHTSNGLWLKADDIILENKEPVTFWPDASGNNNDALSTNPNEQPEFNKSSALNTMPAINLDGKSTLMTVDDKDILDGSSSISLFSVIKPESLDEKTPRGILSKRYSSGNSDNYAYSLFFYTKDFLYVDINTTKYRVNTGNPAFTNSTPYILQMDFDGSLGSNQRTKIYDRGNLIATKPQVSNKITNNSTPLTIGMLPSNNNSYYAGEISEIIHFNYAINKAQRIIVNNYLAAKYNIPIHTDIDYYQQDNMSNGEYDYHVAGIGKADDGSQQINSQGSGIVRIELASTLKNDQFLFWGQDKRDLNYNFYTNNTDYIEYLDTQWRVSNRNELGKVDVYFDISHMINNSVLSLETLNCSPLQLIISDSPDFSDLTVHDLSITETPPHSIKATGVTFKDNQYFKLRYVDQIVWDGANYFNGSGINSAPHNENDSCLKLTVLAGTATLTEDALVREVNINSGSELIVNGTLLSVEKGVEIGDNGTIDLKNEAQLIQNHEGETSNTGIGTLKIRQKGSGNAFNHNYWSSPVNREGNWQIGFLEDPEGHPVKFSAAHTGTPGTPPTLSTRWLHKFDGTNHYNNWVRLSTSDLLAPGLGYTMKGSGLGGGNLQEYIFEGTPNDGDYTIPVTAGFNILVGNPYPSALDAYQFITDNIDVIDGTLYFWEHFPDNNSHYLADYKGGYASYNLTMSVPSPIPFTAAAVAGNAGSTSTNGAPSKGAPTGFIPVGQGFFVTVNSAPVDDIIFNNSQRVFAKVDNGASVFYRTNATKNKQTTNGDSRPKLWFSFTTKDYIKTIGLGYDLNTTYGYDNAYDAESYDYLQDDIYWLLPENSKKLSIQALPSINLEDNLPLEIKATHAGVYKFEIGKMENIPADLPIYLKDNTKNMYYNLRDGEANLYLNTGLQQKQFSIVFKEEGVLGTDIFEEKTLFTTYNPKSNILQIHSSSKETTTAIDVLAIYNSLGQEVIYIKSPNLNNVDVSQLSNGVYILKLNSKNVKNPNGIKFVKY</sequence>
<dbReference type="InterPro" id="IPR058515">
    <property type="entry name" value="DUF8202"/>
</dbReference>
<dbReference type="InterPro" id="IPR026444">
    <property type="entry name" value="Secre_tail"/>
</dbReference>
<feature type="signal peptide" evidence="3">
    <location>
        <begin position="1"/>
        <end position="21"/>
    </location>
</feature>
<evidence type="ECO:0000313" key="7">
    <source>
        <dbReference type="Proteomes" id="UP001589585"/>
    </source>
</evidence>
<feature type="chain" id="PRO_5045847822" evidence="3">
    <location>
        <begin position="22"/>
        <end position="1027"/>
    </location>
</feature>
<dbReference type="EMBL" id="JBHMFC010000020">
    <property type="protein sequence ID" value="MFB9056370.1"/>
    <property type="molecule type" value="Genomic_DNA"/>
</dbReference>
<proteinExistence type="predicted"/>
<accession>A0ABV5FA91</accession>
<comment type="caution">
    <text evidence="6">The sequence shown here is derived from an EMBL/GenBank/DDBJ whole genome shotgun (WGS) entry which is preliminary data.</text>
</comment>
<feature type="domain" description="Secretion system C-terminal sorting" evidence="4">
    <location>
        <begin position="954"/>
        <end position="1016"/>
    </location>
</feature>
<name>A0ABV5FA91_9FLAO</name>
<evidence type="ECO:0000259" key="5">
    <source>
        <dbReference type="Pfam" id="PF26628"/>
    </source>
</evidence>
<evidence type="ECO:0000256" key="3">
    <source>
        <dbReference type="SAM" id="SignalP"/>
    </source>
</evidence>
<feature type="region of interest" description="Disordered" evidence="2">
    <location>
        <begin position="58"/>
        <end position="77"/>
    </location>
</feature>
<dbReference type="RefSeq" id="WP_379860568.1">
    <property type="nucleotide sequence ID" value="NZ_JBHMFC010000020.1"/>
</dbReference>
<evidence type="ECO:0000313" key="6">
    <source>
        <dbReference type="EMBL" id="MFB9056370.1"/>
    </source>
</evidence>
<organism evidence="6 7">
    <name type="scientific">Mariniflexile ostreae</name>
    <dbReference type="NCBI Taxonomy" id="1520892"/>
    <lineage>
        <taxon>Bacteria</taxon>
        <taxon>Pseudomonadati</taxon>
        <taxon>Bacteroidota</taxon>
        <taxon>Flavobacteriia</taxon>
        <taxon>Flavobacteriales</taxon>
        <taxon>Flavobacteriaceae</taxon>
        <taxon>Mariniflexile</taxon>
    </lineage>
</organism>
<reference evidence="6 7" key="1">
    <citation type="submission" date="2024-09" db="EMBL/GenBank/DDBJ databases">
        <authorList>
            <person name="Sun Q."/>
            <person name="Mori K."/>
        </authorList>
    </citation>
    <scope>NUCLEOTIDE SEQUENCE [LARGE SCALE GENOMIC DNA]</scope>
    <source>
        <strain evidence="6 7">CECT 8622</strain>
    </source>
</reference>